<dbReference type="OrthoDB" id="7933680at2"/>
<dbReference type="AlphaFoldDB" id="A0A2T4YWD9"/>
<evidence type="ECO:0000313" key="2">
    <source>
        <dbReference type="EMBL" id="PTM48248.1"/>
    </source>
</evidence>
<evidence type="ECO:0000256" key="1">
    <source>
        <dbReference type="SAM" id="SignalP"/>
    </source>
</evidence>
<feature type="chain" id="PRO_5015480274" description="DUF5666 domain-containing protein" evidence="1">
    <location>
        <begin position="22"/>
        <end position="122"/>
    </location>
</feature>
<evidence type="ECO:0000313" key="3">
    <source>
        <dbReference type="Proteomes" id="UP000241808"/>
    </source>
</evidence>
<proteinExistence type="predicted"/>
<protein>
    <recommendedName>
        <fullName evidence="4">DUF5666 domain-containing protein</fullName>
    </recommendedName>
</protein>
<dbReference type="EMBL" id="PZZL01000027">
    <property type="protein sequence ID" value="PTM48248.1"/>
    <property type="molecule type" value="Genomic_DNA"/>
</dbReference>
<keyword evidence="3" id="KW-1185">Reference proteome</keyword>
<feature type="signal peptide" evidence="1">
    <location>
        <begin position="1"/>
        <end position="21"/>
    </location>
</feature>
<reference evidence="2 3" key="1">
    <citation type="submission" date="2018-04" db="EMBL/GenBank/DDBJ databases">
        <title>Genomic Encyclopedia of Archaeal and Bacterial Type Strains, Phase II (KMG-II): from individual species to whole genera.</title>
        <authorList>
            <person name="Goeker M."/>
        </authorList>
    </citation>
    <scope>NUCLEOTIDE SEQUENCE [LARGE SCALE GENOMIC DNA]</scope>
    <source>
        <strain evidence="2 3">DSM 25521</strain>
    </source>
</reference>
<organism evidence="2 3">
    <name type="scientific">Phreatobacter oligotrophus</name>
    <dbReference type="NCBI Taxonomy" id="1122261"/>
    <lineage>
        <taxon>Bacteria</taxon>
        <taxon>Pseudomonadati</taxon>
        <taxon>Pseudomonadota</taxon>
        <taxon>Alphaproteobacteria</taxon>
        <taxon>Hyphomicrobiales</taxon>
        <taxon>Phreatobacteraceae</taxon>
        <taxon>Phreatobacter</taxon>
    </lineage>
</organism>
<comment type="caution">
    <text evidence="2">The sequence shown here is derived from an EMBL/GenBank/DDBJ whole genome shotgun (WGS) entry which is preliminary data.</text>
</comment>
<accession>A0A2T4YWD9</accession>
<dbReference type="Proteomes" id="UP000241808">
    <property type="component" value="Unassembled WGS sequence"/>
</dbReference>
<sequence length="122" mass="12447">MKNIILAAALVMLLATGATFAQRPGPNGGMVAGSADHQVELVVAPSEISVYLLDDGKVTTVQGANVRAVVQDAGRTINVALSASGPNRLAGRLEAPLAKGARVVISGRDGHNHSVSARFVVP</sequence>
<name>A0A2T4YWD9_9HYPH</name>
<gene>
    <name evidence="2" type="ORF">C8P69_1274</name>
</gene>
<evidence type="ECO:0008006" key="4">
    <source>
        <dbReference type="Google" id="ProtNLM"/>
    </source>
</evidence>
<dbReference type="RefSeq" id="WP_146167427.1">
    <property type="nucleotide sequence ID" value="NZ_PZZL01000027.1"/>
</dbReference>
<keyword evidence="1" id="KW-0732">Signal</keyword>